<organism evidence="1 2">
    <name type="scientific">Lentinula guzmanii</name>
    <dbReference type="NCBI Taxonomy" id="2804957"/>
    <lineage>
        <taxon>Eukaryota</taxon>
        <taxon>Fungi</taxon>
        <taxon>Dikarya</taxon>
        <taxon>Basidiomycota</taxon>
        <taxon>Agaricomycotina</taxon>
        <taxon>Agaricomycetes</taxon>
        <taxon>Agaricomycetidae</taxon>
        <taxon>Agaricales</taxon>
        <taxon>Marasmiineae</taxon>
        <taxon>Omphalotaceae</taxon>
        <taxon>Lentinula</taxon>
    </lineage>
</organism>
<reference evidence="1" key="1">
    <citation type="submission" date="2022-08" db="EMBL/GenBank/DDBJ databases">
        <authorList>
            <consortium name="DOE Joint Genome Institute"/>
            <person name="Min B."/>
            <person name="Sierra-Patev S."/>
            <person name="Naranjo-Ortiz M."/>
            <person name="Looney B."/>
            <person name="Konkel Z."/>
            <person name="Slot J.C."/>
            <person name="Sakamoto Y."/>
            <person name="Steenwyk J.L."/>
            <person name="Rokas A."/>
            <person name="Carro J."/>
            <person name="Camarero S."/>
            <person name="Ferreira P."/>
            <person name="Molpeceres G."/>
            <person name="Ruiz-duenas F.J."/>
            <person name="Serrano A."/>
            <person name="Henrissat B."/>
            <person name="Drula E."/>
            <person name="Hughes K.W."/>
            <person name="Mata J.L."/>
            <person name="Ishikawa N.K."/>
            <person name="Vargas-Isla R."/>
            <person name="Ushijima S."/>
            <person name="Smith C.A."/>
            <person name="Ahrendt S."/>
            <person name="Andreopoulos W."/>
            <person name="He G."/>
            <person name="LaButti K."/>
            <person name="Lipzen A."/>
            <person name="Ng V."/>
            <person name="Riley R."/>
            <person name="Sandor L."/>
            <person name="Barry K."/>
            <person name="Martinez A.T."/>
            <person name="Xiao Y."/>
            <person name="Gibbons J.G."/>
            <person name="Terashima K."/>
            <person name="Hibbett D.S."/>
            <person name="Grigoriev I.V."/>
        </authorList>
    </citation>
    <scope>NUCLEOTIDE SEQUENCE</scope>
    <source>
        <strain evidence="1">ET3784</strain>
    </source>
</reference>
<keyword evidence="2" id="KW-1185">Reference proteome</keyword>
<gene>
    <name evidence="1" type="ORF">DFJ43DRAFT_1136707</name>
</gene>
<sequence>MPVQGLTGNIIMIFLIQPFWRTLTTPDIKIDSVRELVDRRDPRPKASIIFIPTLNAYIFLRTATSLLVPNRAFFQPGREHKFEAYQFTEVINKLKKKSKSTRTGTIGVPAHVIDLPKSKSDAYKIAFKLNTYPQPVHHQLGHRPDS</sequence>
<reference evidence="1" key="2">
    <citation type="journal article" date="2023" name="Proc. Natl. Acad. Sci. U.S.A.">
        <title>A global phylogenomic analysis of the shiitake genus Lentinula.</title>
        <authorList>
            <person name="Sierra-Patev S."/>
            <person name="Min B."/>
            <person name="Naranjo-Ortiz M."/>
            <person name="Looney B."/>
            <person name="Konkel Z."/>
            <person name="Slot J.C."/>
            <person name="Sakamoto Y."/>
            <person name="Steenwyk J.L."/>
            <person name="Rokas A."/>
            <person name="Carro J."/>
            <person name="Camarero S."/>
            <person name="Ferreira P."/>
            <person name="Molpeceres G."/>
            <person name="Ruiz-Duenas F.J."/>
            <person name="Serrano A."/>
            <person name="Henrissat B."/>
            <person name="Drula E."/>
            <person name="Hughes K.W."/>
            <person name="Mata J.L."/>
            <person name="Ishikawa N.K."/>
            <person name="Vargas-Isla R."/>
            <person name="Ushijima S."/>
            <person name="Smith C.A."/>
            <person name="Donoghue J."/>
            <person name="Ahrendt S."/>
            <person name="Andreopoulos W."/>
            <person name="He G."/>
            <person name="LaButti K."/>
            <person name="Lipzen A."/>
            <person name="Ng V."/>
            <person name="Riley R."/>
            <person name="Sandor L."/>
            <person name="Barry K."/>
            <person name="Martinez A.T."/>
            <person name="Xiao Y."/>
            <person name="Gibbons J.G."/>
            <person name="Terashima K."/>
            <person name="Grigoriev I.V."/>
            <person name="Hibbett D."/>
        </authorList>
    </citation>
    <scope>NUCLEOTIDE SEQUENCE</scope>
    <source>
        <strain evidence="1">ET3784</strain>
    </source>
</reference>
<dbReference type="EMBL" id="JANVFO010000009">
    <property type="protein sequence ID" value="KAJ3735407.1"/>
    <property type="molecule type" value="Genomic_DNA"/>
</dbReference>
<comment type="caution">
    <text evidence="1">The sequence shown here is derived from an EMBL/GenBank/DDBJ whole genome shotgun (WGS) entry which is preliminary data.</text>
</comment>
<protein>
    <submittedName>
        <fullName evidence="1">Uncharacterized protein</fullName>
    </submittedName>
</protein>
<dbReference type="AlphaFoldDB" id="A0AA38N3Y3"/>
<evidence type="ECO:0000313" key="2">
    <source>
        <dbReference type="Proteomes" id="UP001176059"/>
    </source>
</evidence>
<dbReference type="Proteomes" id="UP001176059">
    <property type="component" value="Unassembled WGS sequence"/>
</dbReference>
<proteinExistence type="predicted"/>
<evidence type="ECO:0000313" key="1">
    <source>
        <dbReference type="EMBL" id="KAJ3735407.1"/>
    </source>
</evidence>
<name>A0AA38N3Y3_9AGAR</name>
<accession>A0AA38N3Y3</accession>